<dbReference type="InterPro" id="IPR036286">
    <property type="entry name" value="LexA/Signal_pep-like_sf"/>
</dbReference>
<dbReference type="InterPro" id="IPR019533">
    <property type="entry name" value="Peptidase_S26"/>
</dbReference>
<keyword evidence="2" id="KW-0645">Protease</keyword>
<evidence type="ECO:0000256" key="6">
    <source>
        <dbReference type="ARBA" id="ARBA00023136"/>
    </source>
</evidence>
<evidence type="ECO:0000259" key="7">
    <source>
        <dbReference type="Pfam" id="PF10502"/>
    </source>
</evidence>
<dbReference type="Proteomes" id="UP001446871">
    <property type="component" value="Unassembled WGS sequence"/>
</dbReference>
<evidence type="ECO:0000256" key="5">
    <source>
        <dbReference type="ARBA" id="ARBA00022989"/>
    </source>
</evidence>
<protein>
    <recommendedName>
        <fullName evidence="7">Peptidase S26 domain-containing protein</fullName>
    </recommendedName>
</protein>
<reference evidence="8 9" key="1">
    <citation type="submission" date="2023-01" db="EMBL/GenBank/DDBJ databases">
        <title>Analysis of 21 Apiospora genomes using comparative genomics revels a genus with tremendous synthesis potential of carbohydrate active enzymes and secondary metabolites.</title>
        <authorList>
            <person name="Sorensen T."/>
        </authorList>
    </citation>
    <scope>NUCLEOTIDE SEQUENCE [LARGE SCALE GENOMIC DNA]</scope>
    <source>
        <strain evidence="8 9">CBS 83171</strain>
    </source>
</reference>
<evidence type="ECO:0000256" key="3">
    <source>
        <dbReference type="ARBA" id="ARBA00022692"/>
    </source>
</evidence>
<organism evidence="8 9">
    <name type="scientific">Apiospora saccharicola</name>
    <dbReference type="NCBI Taxonomy" id="335842"/>
    <lineage>
        <taxon>Eukaryota</taxon>
        <taxon>Fungi</taxon>
        <taxon>Dikarya</taxon>
        <taxon>Ascomycota</taxon>
        <taxon>Pezizomycotina</taxon>
        <taxon>Sordariomycetes</taxon>
        <taxon>Xylariomycetidae</taxon>
        <taxon>Amphisphaeriales</taxon>
        <taxon>Apiosporaceae</taxon>
        <taxon>Apiospora</taxon>
    </lineage>
</organism>
<keyword evidence="5" id="KW-1133">Transmembrane helix</keyword>
<proteinExistence type="predicted"/>
<sequence>MKPSRDKNALARQHALNMYRAPNASRFAVGKIVLMFEAGAMMWLNQTLRDLNREQYTVYAALGTSMSRTYDHSDSITGKKYGIMKRIALSELQRGMYAAFVSPTGTEYNFGKRIIALPGDIVRTRSDCVHNRYVKVPPGFLWIEGDAGPRESYDSNQFGPIAWHAFRDKIYKERIVADPKQKNALEANPTQLEFVAERKEEGLIIKQLMEREAKGKNKMDELAVAIEEKAVQFLREAGVRCAQVRAAKAKSKASIIASTQAQEGTILDRWRAHGSYILRNPSKDVFLLILPGSISEEDRRVLEKKAEHTKAKTGCSYQFKFLG</sequence>
<gene>
    <name evidence="8" type="ORF">PG996_013078</name>
</gene>
<dbReference type="Gene3D" id="2.10.109.10">
    <property type="entry name" value="Umud Fragment, subunit A"/>
    <property type="match status" value="1"/>
</dbReference>
<feature type="domain" description="Peptidase S26" evidence="7">
    <location>
        <begin position="59"/>
        <end position="127"/>
    </location>
</feature>
<evidence type="ECO:0000256" key="2">
    <source>
        <dbReference type="ARBA" id="ARBA00022670"/>
    </source>
</evidence>
<evidence type="ECO:0000313" key="9">
    <source>
        <dbReference type="Proteomes" id="UP001446871"/>
    </source>
</evidence>
<keyword evidence="4" id="KW-0378">Hydrolase</keyword>
<dbReference type="SUPFAM" id="SSF51306">
    <property type="entry name" value="LexA/Signal peptidase"/>
    <property type="match status" value="1"/>
</dbReference>
<dbReference type="InterPro" id="IPR037730">
    <property type="entry name" value="IMP2"/>
</dbReference>
<evidence type="ECO:0000256" key="4">
    <source>
        <dbReference type="ARBA" id="ARBA00022801"/>
    </source>
</evidence>
<dbReference type="PANTHER" id="PTHR46041:SF2">
    <property type="entry name" value="MITOCHONDRIAL INNER MEMBRANE PROTEASE SUBUNIT 2"/>
    <property type="match status" value="1"/>
</dbReference>
<keyword evidence="6" id="KW-0472">Membrane</keyword>
<evidence type="ECO:0000256" key="1">
    <source>
        <dbReference type="ARBA" id="ARBA00004167"/>
    </source>
</evidence>
<keyword evidence="9" id="KW-1185">Reference proteome</keyword>
<evidence type="ECO:0000313" key="8">
    <source>
        <dbReference type="EMBL" id="KAK8053777.1"/>
    </source>
</evidence>
<name>A0ABR1U4H5_9PEZI</name>
<accession>A0ABR1U4H5</accession>
<dbReference type="PANTHER" id="PTHR46041">
    <property type="entry name" value="MITOCHONDRIAL INNER MEMBRANE PROTEASE SUBUNIT 2"/>
    <property type="match status" value="1"/>
</dbReference>
<comment type="caution">
    <text evidence="8">The sequence shown here is derived from an EMBL/GenBank/DDBJ whole genome shotgun (WGS) entry which is preliminary data.</text>
</comment>
<comment type="subcellular location">
    <subcellularLocation>
        <location evidence="1">Membrane</location>
        <topology evidence="1">Single-pass membrane protein</topology>
    </subcellularLocation>
</comment>
<keyword evidence="3" id="KW-0812">Transmembrane</keyword>
<dbReference type="Pfam" id="PF10502">
    <property type="entry name" value="Peptidase_S26"/>
    <property type="match status" value="1"/>
</dbReference>
<dbReference type="EMBL" id="JAQQWM010000008">
    <property type="protein sequence ID" value="KAK8053777.1"/>
    <property type="molecule type" value="Genomic_DNA"/>
</dbReference>